<reference evidence="1 2" key="1">
    <citation type="journal article" date="2020" name="Pathogens">
        <title>First Whole Genome Sequence of Anaplasma platys, an Obligate Intracellular Rickettsial Pathogen of Dogs.</title>
        <authorList>
            <person name="Llanes A."/>
            <person name="Rajeev S."/>
        </authorList>
    </citation>
    <scope>NUCLEOTIDE SEQUENCE [LARGE SCALE GENOMIC DNA]</scope>
    <source>
        <strain evidence="1 2">S3</strain>
    </source>
</reference>
<keyword evidence="2" id="KW-1185">Reference proteome</keyword>
<sequence length="143" mass="16812">MALKILEVFLAVLAIVVFLGLLRLSFGAVRDFVIRLFSGHDEEENLTEEEKHRRYLEKKHREIVREKVQVQVLQQSHEEQSEYQSAVRIIGLMEPIGRWTRYVMSEKRQRLGGIKSSDIPNGFWQMLVSMKGMYQGKYKGRSR</sequence>
<dbReference type="AlphaFoldDB" id="A0A858PXS6"/>
<evidence type="ECO:0000313" key="1">
    <source>
        <dbReference type="EMBL" id="QJC27385.1"/>
    </source>
</evidence>
<dbReference type="KEGG" id="aplt:ANPL_01380"/>
<protein>
    <submittedName>
        <fullName evidence="1">Uncharacterized protein</fullName>
    </submittedName>
</protein>
<dbReference type="RefSeq" id="WP_169193031.1">
    <property type="nucleotide sequence ID" value="NZ_CP046391.1"/>
</dbReference>
<dbReference type="EMBL" id="CP046391">
    <property type="protein sequence ID" value="QJC27385.1"/>
    <property type="molecule type" value="Genomic_DNA"/>
</dbReference>
<accession>A0A858PXS6</accession>
<name>A0A858PXS6_9RICK</name>
<proteinExistence type="predicted"/>
<dbReference type="Proteomes" id="UP000500930">
    <property type="component" value="Chromosome"/>
</dbReference>
<gene>
    <name evidence="1" type="ORF">ANPL_01380</name>
</gene>
<evidence type="ECO:0000313" key="2">
    <source>
        <dbReference type="Proteomes" id="UP000500930"/>
    </source>
</evidence>
<organism evidence="1 2">
    <name type="scientific">Anaplasma platys</name>
    <dbReference type="NCBI Taxonomy" id="949"/>
    <lineage>
        <taxon>Bacteria</taxon>
        <taxon>Pseudomonadati</taxon>
        <taxon>Pseudomonadota</taxon>
        <taxon>Alphaproteobacteria</taxon>
        <taxon>Rickettsiales</taxon>
        <taxon>Anaplasmataceae</taxon>
        <taxon>Anaplasma</taxon>
    </lineage>
</organism>